<evidence type="ECO:0000313" key="11">
    <source>
        <dbReference type="EMBL" id="GAA4284966.1"/>
    </source>
</evidence>
<keyword evidence="12" id="KW-1185">Reference proteome</keyword>
<evidence type="ECO:0000256" key="8">
    <source>
        <dbReference type="ARBA" id="ARBA00023239"/>
    </source>
</evidence>
<evidence type="ECO:0000256" key="5">
    <source>
        <dbReference type="ARBA" id="ARBA00018141"/>
    </source>
</evidence>
<name>A0ABP8ELW8_9MICO</name>
<sequence length="126" mass="13608">MYSLTVSDHAMIAHSLPDDFFGPAAGLHGATLTVEATFEREQLDEHAVVMDIGRASALLDEALSGIRYRNLDDHPDFAGRLSTSEAIAAHLAERIAAGIPDWHSFAALTVTVVENPRARVSCRLTP</sequence>
<accession>A0ABP8ELW8</accession>
<dbReference type="RefSeq" id="WP_236862928.1">
    <property type="nucleotide sequence ID" value="NZ_BAABAZ010000006.1"/>
</dbReference>
<evidence type="ECO:0000256" key="3">
    <source>
        <dbReference type="ARBA" id="ARBA00008900"/>
    </source>
</evidence>
<proteinExistence type="inferred from homology"/>
<evidence type="ECO:0000256" key="7">
    <source>
        <dbReference type="ARBA" id="ARBA00022833"/>
    </source>
</evidence>
<evidence type="ECO:0000313" key="12">
    <source>
        <dbReference type="Proteomes" id="UP001501586"/>
    </source>
</evidence>
<evidence type="ECO:0000256" key="6">
    <source>
        <dbReference type="ARBA" id="ARBA00022723"/>
    </source>
</evidence>
<evidence type="ECO:0000256" key="9">
    <source>
        <dbReference type="ARBA" id="ARBA00031449"/>
    </source>
</evidence>
<dbReference type="PANTHER" id="PTHR12589:SF7">
    <property type="entry name" value="6-PYRUVOYL TETRAHYDROBIOPTERIN SYNTHASE"/>
    <property type="match status" value="1"/>
</dbReference>
<dbReference type="EC" id="4.1.2.50" evidence="4"/>
<dbReference type="SUPFAM" id="SSF55620">
    <property type="entry name" value="Tetrahydrobiopterin biosynthesis enzymes-like"/>
    <property type="match status" value="1"/>
</dbReference>
<dbReference type="Proteomes" id="UP001501586">
    <property type="component" value="Unassembled WGS sequence"/>
</dbReference>
<organism evidence="11 12">
    <name type="scientific">Brevibacterium daeguense</name>
    <dbReference type="NCBI Taxonomy" id="909936"/>
    <lineage>
        <taxon>Bacteria</taxon>
        <taxon>Bacillati</taxon>
        <taxon>Actinomycetota</taxon>
        <taxon>Actinomycetes</taxon>
        <taxon>Micrococcales</taxon>
        <taxon>Brevibacteriaceae</taxon>
        <taxon>Brevibacterium</taxon>
    </lineage>
</organism>
<keyword evidence="8" id="KW-0456">Lyase</keyword>
<dbReference type="Gene3D" id="3.30.479.10">
    <property type="entry name" value="6-pyruvoyl tetrahydropterin synthase/QueD"/>
    <property type="match status" value="1"/>
</dbReference>
<dbReference type="InterPro" id="IPR007115">
    <property type="entry name" value="6-PTP_synth/QueD"/>
</dbReference>
<keyword evidence="6" id="KW-0479">Metal-binding</keyword>
<gene>
    <name evidence="11" type="ORF">GCM10022261_24970</name>
</gene>
<comment type="similarity">
    <text evidence="3">Belongs to the PTPS family. QueD subfamily.</text>
</comment>
<evidence type="ECO:0000256" key="10">
    <source>
        <dbReference type="ARBA" id="ARBA00048807"/>
    </source>
</evidence>
<comment type="caution">
    <text evidence="11">The sequence shown here is derived from an EMBL/GenBank/DDBJ whole genome shotgun (WGS) entry which is preliminary data.</text>
</comment>
<dbReference type="InterPro" id="IPR038418">
    <property type="entry name" value="6-PTP_synth/QueD_sf"/>
</dbReference>
<evidence type="ECO:0000256" key="1">
    <source>
        <dbReference type="ARBA" id="ARBA00001947"/>
    </source>
</evidence>
<comment type="pathway">
    <text evidence="2">Purine metabolism; 7-cyano-7-deazaguanine biosynthesis.</text>
</comment>
<dbReference type="PANTHER" id="PTHR12589">
    <property type="entry name" value="PYRUVOYL TETRAHYDROBIOPTERIN SYNTHASE"/>
    <property type="match status" value="1"/>
</dbReference>
<protein>
    <recommendedName>
        <fullName evidence="5">6-carboxy-5,6,7,8-tetrahydropterin synthase</fullName>
        <ecNumber evidence="4">4.1.2.50</ecNumber>
    </recommendedName>
    <alternativeName>
        <fullName evidence="9">Queuosine biosynthesis protein QueD</fullName>
    </alternativeName>
</protein>
<reference evidence="12" key="1">
    <citation type="journal article" date="2019" name="Int. J. Syst. Evol. Microbiol.">
        <title>The Global Catalogue of Microorganisms (GCM) 10K type strain sequencing project: providing services to taxonomists for standard genome sequencing and annotation.</title>
        <authorList>
            <consortium name="The Broad Institute Genomics Platform"/>
            <consortium name="The Broad Institute Genome Sequencing Center for Infectious Disease"/>
            <person name="Wu L."/>
            <person name="Ma J."/>
        </authorList>
    </citation>
    <scope>NUCLEOTIDE SEQUENCE [LARGE SCALE GENOMIC DNA]</scope>
    <source>
        <strain evidence="12">JCM 17458</strain>
    </source>
</reference>
<evidence type="ECO:0000256" key="4">
    <source>
        <dbReference type="ARBA" id="ARBA00012982"/>
    </source>
</evidence>
<dbReference type="EMBL" id="BAABAZ010000006">
    <property type="protein sequence ID" value="GAA4284966.1"/>
    <property type="molecule type" value="Genomic_DNA"/>
</dbReference>
<comment type="cofactor">
    <cofactor evidence="1">
        <name>Zn(2+)</name>
        <dbReference type="ChEBI" id="CHEBI:29105"/>
    </cofactor>
</comment>
<comment type="catalytic activity">
    <reaction evidence="10">
        <text>7,8-dihydroneopterin 3'-triphosphate + H2O = 6-carboxy-5,6,7,8-tetrahydropterin + triphosphate + acetaldehyde + 2 H(+)</text>
        <dbReference type="Rhea" id="RHEA:27966"/>
        <dbReference type="ChEBI" id="CHEBI:15343"/>
        <dbReference type="ChEBI" id="CHEBI:15377"/>
        <dbReference type="ChEBI" id="CHEBI:15378"/>
        <dbReference type="ChEBI" id="CHEBI:18036"/>
        <dbReference type="ChEBI" id="CHEBI:58462"/>
        <dbReference type="ChEBI" id="CHEBI:61032"/>
        <dbReference type="EC" id="4.1.2.50"/>
    </reaction>
</comment>
<keyword evidence="7" id="KW-0862">Zinc</keyword>
<dbReference type="Pfam" id="PF01242">
    <property type="entry name" value="PTPS"/>
    <property type="match status" value="1"/>
</dbReference>
<evidence type="ECO:0000256" key="2">
    <source>
        <dbReference type="ARBA" id="ARBA00005061"/>
    </source>
</evidence>